<dbReference type="EMBL" id="FOJY01000001">
    <property type="protein sequence ID" value="SFA71091.1"/>
    <property type="molecule type" value="Genomic_DNA"/>
</dbReference>
<feature type="transmembrane region" description="Helical" evidence="1">
    <location>
        <begin position="138"/>
        <end position="157"/>
    </location>
</feature>
<feature type="transmembrane region" description="Helical" evidence="1">
    <location>
        <begin position="196"/>
        <end position="215"/>
    </location>
</feature>
<feature type="transmembrane region" description="Helical" evidence="1">
    <location>
        <begin position="75"/>
        <end position="95"/>
    </location>
</feature>
<feature type="transmembrane region" description="Helical" evidence="1">
    <location>
        <begin position="107"/>
        <end position="132"/>
    </location>
</feature>
<keyword evidence="1" id="KW-0472">Membrane</keyword>
<keyword evidence="1" id="KW-1133">Transmembrane helix</keyword>
<sequence length="395" mass="45315">MEAEKTFYLKWRFYIAGIYLLNIMLAFFISYNRSTGIVKGIIIAGFILIVTSCILIFAISDSNEKYYIDERLVKIRIIFAVDVFTVLCLCIFIYFRPFLAPLAIIGIAYTAVINVNCGVLINLLVLGFYYVLTGFDNIYLFFYILSAVVCCTLINTFKSAGEWVMSLSGIVLTHFSIIFLINVYNEDDVFKNVGEYLIFNLFIILAFEFLAVFFVQKYDEIYLNRYYERILSPKSEILEKFRDLYGYEYEMCVKAGDFGEKVAKKFNLDVRFCKAVGYYSRIGILEGETNLAENNVKVARSHKIGEKLTEAIFQVADGEYSPETMEGAVILLANSCIDEMKNSETKFGKMSMSREIVIQQVFNKVLSKGLLDNCNMSMPTYLALKEYFANESELL</sequence>
<gene>
    <name evidence="2" type="ORF">SAMN05216249_101151</name>
</gene>
<feature type="transmembrane region" description="Helical" evidence="1">
    <location>
        <begin position="41"/>
        <end position="60"/>
    </location>
</feature>
<dbReference type="RefSeq" id="WP_092869865.1">
    <property type="nucleotide sequence ID" value="NZ_FOJY01000001.1"/>
</dbReference>
<keyword evidence="1" id="KW-0812">Transmembrane</keyword>
<dbReference type="OrthoDB" id="9806952at2"/>
<keyword evidence="3" id="KW-1185">Reference proteome</keyword>
<evidence type="ECO:0000313" key="2">
    <source>
        <dbReference type="EMBL" id="SFA71091.1"/>
    </source>
</evidence>
<reference evidence="2 3" key="1">
    <citation type="submission" date="2016-10" db="EMBL/GenBank/DDBJ databases">
        <authorList>
            <person name="de Groot N.N."/>
        </authorList>
    </citation>
    <scope>NUCLEOTIDE SEQUENCE [LARGE SCALE GENOMIC DNA]</scope>
    <source>
        <strain evidence="2 3">DSM 5522</strain>
    </source>
</reference>
<name>A0A1I0V487_9FIRM</name>
<proteinExistence type="predicted"/>
<feature type="transmembrane region" description="Helical" evidence="1">
    <location>
        <begin position="12"/>
        <end position="29"/>
    </location>
</feature>
<feature type="transmembrane region" description="Helical" evidence="1">
    <location>
        <begin position="164"/>
        <end position="184"/>
    </location>
</feature>
<dbReference type="Proteomes" id="UP000198838">
    <property type="component" value="Unassembled WGS sequence"/>
</dbReference>
<organism evidence="2 3">
    <name type="scientific">Acetitomaculum ruminis DSM 5522</name>
    <dbReference type="NCBI Taxonomy" id="1120918"/>
    <lineage>
        <taxon>Bacteria</taxon>
        <taxon>Bacillati</taxon>
        <taxon>Bacillota</taxon>
        <taxon>Clostridia</taxon>
        <taxon>Lachnospirales</taxon>
        <taxon>Lachnospiraceae</taxon>
        <taxon>Acetitomaculum</taxon>
    </lineage>
</organism>
<accession>A0A1I0V487</accession>
<protein>
    <submittedName>
        <fullName evidence="2">Uncharacterized protein</fullName>
    </submittedName>
</protein>
<evidence type="ECO:0000313" key="3">
    <source>
        <dbReference type="Proteomes" id="UP000198838"/>
    </source>
</evidence>
<dbReference type="STRING" id="1120918.SAMN05216249_101151"/>
<evidence type="ECO:0000256" key="1">
    <source>
        <dbReference type="SAM" id="Phobius"/>
    </source>
</evidence>
<dbReference type="AlphaFoldDB" id="A0A1I0V487"/>